<evidence type="ECO:0000256" key="8">
    <source>
        <dbReference type="PROSITE-ProRule" id="PRU00043"/>
    </source>
</evidence>
<keyword evidence="4 8" id="KW-0106">Calcium</keyword>
<feature type="transmembrane region" description="Helical" evidence="10">
    <location>
        <begin position="618"/>
        <end position="642"/>
    </location>
</feature>
<dbReference type="EMBL" id="JANPWB010000013">
    <property type="protein sequence ID" value="KAJ1109207.1"/>
    <property type="molecule type" value="Genomic_DNA"/>
</dbReference>
<keyword evidence="13" id="KW-1185">Reference proteome</keyword>
<dbReference type="Proteomes" id="UP001066276">
    <property type="component" value="Chromosome 9"/>
</dbReference>
<feature type="domain" description="Cadherin" evidence="11">
    <location>
        <begin position="245"/>
        <end position="383"/>
    </location>
</feature>
<keyword evidence="5" id="KW-0130">Cell adhesion</keyword>
<gene>
    <name evidence="12" type="ORF">NDU88_006570</name>
</gene>
<dbReference type="PANTHER" id="PTHR24025">
    <property type="entry name" value="DESMOGLEIN FAMILY MEMBER"/>
    <property type="match status" value="1"/>
</dbReference>
<dbReference type="GO" id="GO:0005911">
    <property type="term" value="C:cell-cell junction"/>
    <property type="evidence" value="ECO:0007669"/>
    <property type="project" value="TreeGrafter"/>
</dbReference>
<dbReference type="Pfam" id="PF00028">
    <property type="entry name" value="Cadherin"/>
    <property type="match status" value="1"/>
</dbReference>
<evidence type="ECO:0000256" key="5">
    <source>
        <dbReference type="ARBA" id="ARBA00022889"/>
    </source>
</evidence>
<dbReference type="GO" id="GO:0005509">
    <property type="term" value="F:calcium ion binding"/>
    <property type="evidence" value="ECO:0007669"/>
    <property type="project" value="UniProtKB-UniRule"/>
</dbReference>
<dbReference type="SUPFAM" id="SSF49313">
    <property type="entry name" value="Cadherin-like"/>
    <property type="match status" value="5"/>
</dbReference>
<dbReference type="InterPro" id="IPR015919">
    <property type="entry name" value="Cadherin-like_sf"/>
</dbReference>
<reference evidence="12" key="1">
    <citation type="journal article" date="2022" name="bioRxiv">
        <title>Sequencing and chromosome-scale assembly of the giantPleurodeles waltlgenome.</title>
        <authorList>
            <person name="Brown T."/>
            <person name="Elewa A."/>
            <person name="Iarovenko S."/>
            <person name="Subramanian E."/>
            <person name="Araus A.J."/>
            <person name="Petzold A."/>
            <person name="Susuki M."/>
            <person name="Suzuki K.-i.T."/>
            <person name="Hayashi T."/>
            <person name="Toyoda A."/>
            <person name="Oliveira C."/>
            <person name="Osipova E."/>
            <person name="Leigh N.D."/>
            <person name="Simon A."/>
            <person name="Yun M.H."/>
        </authorList>
    </citation>
    <scope>NUCLEOTIDE SEQUENCE</scope>
    <source>
        <strain evidence="12">20211129_DDA</strain>
        <tissue evidence="12">Liver</tissue>
    </source>
</reference>
<evidence type="ECO:0000259" key="11">
    <source>
        <dbReference type="PROSITE" id="PS50268"/>
    </source>
</evidence>
<comment type="subcellular location">
    <subcellularLocation>
        <location evidence="1">Membrane</location>
    </subcellularLocation>
</comment>
<evidence type="ECO:0000256" key="7">
    <source>
        <dbReference type="ARBA" id="ARBA00023136"/>
    </source>
</evidence>
<dbReference type="GO" id="GO:0005886">
    <property type="term" value="C:plasma membrane"/>
    <property type="evidence" value="ECO:0007669"/>
    <property type="project" value="InterPro"/>
</dbReference>
<dbReference type="GO" id="GO:0007156">
    <property type="term" value="P:homophilic cell adhesion via plasma membrane adhesion molecules"/>
    <property type="evidence" value="ECO:0007669"/>
    <property type="project" value="InterPro"/>
</dbReference>
<dbReference type="PANTHER" id="PTHR24025:SF23">
    <property type="entry name" value="NEURAL-CADHERIN"/>
    <property type="match status" value="1"/>
</dbReference>
<dbReference type="FunFam" id="2.60.40.60:FF:000266">
    <property type="entry name" value="Cadherin 23"/>
    <property type="match status" value="1"/>
</dbReference>
<keyword evidence="6 10" id="KW-1133">Transmembrane helix</keyword>
<feature type="domain" description="Cadherin" evidence="11">
    <location>
        <begin position="160"/>
        <end position="244"/>
    </location>
</feature>
<comment type="caution">
    <text evidence="12">The sequence shown here is derived from an EMBL/GenBank/DDBJ whole genome shotgun (WGS) entry which is preliminary data.</text>
</comment>
<dbReference type="InterPro" id="IPR002126">
    <property type="entry name" value="Cadherin-like_dom"/>
</dbReference>
<dbReference type="PROSITE" id="PS50268">
    <property type="entry name" value="CADHERIN_2"/>
    <property type="match status" value="4"/>
</dbReference>
<feature type="region of interest" description="Disordered" evidence="9">
    <location>
        <begin position="667"/>
        <end position="721"/>
    </location>
</feature>
<evidence type="ECO:0000256" key="3">
    <source>
        <dbReference type="ARBA" id="ARBA00022737"/>
    </source>
</evidence>
<keyword evidence="2 10" id="KW-0812">Transmembrane</keyword>
<dbReference type="SMART" id="SM00112">
    <property type="entry name" value="CA"/>
    <property type="match status" value="4"/>
</dbReference>
<dbReference type="PRINTS" id="PR00205">
    <property type="entry name" value="CADHERIN"/>
</dbReference>
<accession>A0AAV7N1D2</accession>
<name>A0AAV7N1D2_PLEWA</name>
<evidence type="ECO:0000256" key="1">
    <source>
        <dbReference type="ARBA" id="ARBA00004370"/>
    </source>
</evidence>
<proteinExistence type="predicted"/>
<dbReference type="InterPro" id="IPR050971">
    <property type="entry name" value="Cadherin-domain_protein"/>
</dbReference>
<evidence type="ECO:0000256" key="6">
    <source>
        <dbReference type="ARBA" id="ARBA00022989"/>
    </source>
</evidence>
<keyword evidence="7 10" id="KW-0472">Membrane</keyword>
<feature type="domain" description="Cadherin" evidence="11">
    <location>
        <begin position="383"/>
        <end position="495"/>
    </location>
</feature>
<dbReference type="CDD" id="cd11304">
    <property type="entry name" value="Cadherin_repeat"/>
    <property type="match status" value="3"/>
</dbReference>
<evidence type="ECO:0000256" key="2">
    <source>
        <dbReference type="ARBA" id="ARBA00022692"/>
    </source>
</evidence>
<keyword evidence="3" id="KW-0677">Repeat</keyword>
<evidence type="ECO:0000256" key="9">
    <source>
        <dbReference type="SAM" id="MobiDB-lite"/>
    </source>
</evidence>
<dbReference type="AlphaFoldDB" id="A0AAV7N1D2"/>
<protein>
    <recommendedName>
        <fullName evidence="11">Cadherin domain-containing protein</fullName>
    </recommendedName>
</protein>
<evidence type="ECO:0000256" key="4">
    <source>
        <dbReference type="ARBA" id="ARBA00022837"/>
    </source>
</evidence>
<dbReference type="InterPro" id="IPR020894">
    <property type="entry name" value="Cadherin_CS"/>
</dbReference>
<evidence type="ECO:0000313" key="12">
    <source>
        <dbReference type="EMBL" id="KAJ1109207.1"/>
    </source>
</evidence>
<evidence type="ECO:0000313" key="13">
    <source>
        <dbReference type="Proteomes" id="UP001066276"/>
    </source>
</evidence>
<sequence>MYVLNITVSSRNGSELQYTSSVLTVQVLDVNEAPQCTERLTSIGETVQVTEDITPLSAMFYVIATDPDSGSLLNFKIARVVPTTASWRFSISSGGAVLVPESGFNYTSGDRNFILTIVVSDQFGEHCTGSLTVSVLPQQKRQLNFAIQSQTVTTMENLGDSIYVANVSAVGVKVRYQFILPSLYFSINEVTGIIVTRINLDLEADPLMKSTSLLVLAFDLTTHLSATATVNVIVSDVNDNDPVCIPADFITTVPETVPNGTIFFTLSCIDRDVSSNNISYKLFFGHNSQQSFEMKGSSFQVQDIDGFLQDEYLLSLMPPDVAANLSLLKEVSDSLNYDAATIALMNFQYSVDIVVKDGGVPPRSVTVPVKITVSPVNEFSPEFQEPFSFSVLENSASGVLIGTVVATDKDWPLNSIQYSIVGGNNRNLFYIDSRSGNLYGRMPLDREISSGYLLQIQAVDQNQDINPANTKRSTKLFTVNVEDVNDNSPVCNPAYYEKNIYSTLGNNVPVTTVMCTDVDAAANLQYSIINGNVNDRFFMDGNQVMSRNLFSFDPYSILDPTNFDLKIEVTDFKFTRMVLVRVHVVPWTTTAPTTKRVSQSHPPVVVTSVVRSWDPEPWFVAVITVTAALLTTVVGMMVWKILSSFRMLEPMSDPLLSSRASLMMDPKSTEDPVLNSRSNSLPASPPSSESLKIEDFDGRAKDPVSGRDYLFNSSSGERRWV</sequence>
<organism evidence="12 13">
    <name type="scientific">Pleurodeles waltl</name>
    <name type="common">Iberian ribbed newt</name>
    <dbReference type="NCBI Taxonomy" id="8319"/>
    <lineage>
        <taxon>Eukaryota</taxon>
        <taxon>Metazoa</taxon>
        <taxon>Chordata</taxon>
        <taxon>Craniata</taxon>
        <taxon>Vertebrata</taxon>
        <taxon>Euteleostomi</taxon>
        <taxon>Amphibia</taxon>
        <taxon>Batrachia</taxon>
        <taxon>Caudata</taxon>
        <taxon>Salamandroidea</taxon>
        <taxon>Salamandridae</taxon>
        <taxon>Pleurodelinae</taxon>
        <taxon>Pleurodeles</taxon>
    </lineage>
</organism>
<evidence type="ECO:0000256" key="10">
    <source>
        <dbReference type="SAM" id="Phobius"/>
    </source>
</evidence>
<dbReference type="PROSITE" id="PS00232">
    <property type="entry name" value="CADHERIN_1"/>
    <property type="match status" value="2"/>
</dbReference>
<feature type="compositionally biased region" description="Basic and acidic residues" evidence="9">
    <location>
        <begin position="691"/>
        <end position="705"/>
    </location>
</feature>
<feature type="domain" description="Cadherin" evidence="11">
    <location>
        <begin position="41"/>
        <end position="145"/>
    </location>
</feature>
<dbReference type="Gene3D" id="2.60.40.60">
    <property type="entry name" value="Cadherins"/>
    <property type="match status" value="5"/>
</dbReference>
<feature type="compositionally biased region" description="Low complexity" evidence="9">
    <location>
        <begin position="674"/>
        <end position="690"/>
    </location>
</feature>